<accession>A0A7V1CY01</accession>
<dbReference type="CDD" id="cd05008">
    <property type="entry name" value="SIS_GlmS_GlmD_1"/>
    <property type="match status" value="1"/>
</dbReference>
<evidence type="ECO:0000256" key="3">
    <source>
        <dbReference type="ARBA" id="ARBA00022801"/>
    </source>
</evidence>
<dbReference type="InterPro" id="IPR001347">
    <property type="entry name" value="SIS_dom"/>
</dbReference>
<keyword evidence="2" id="KW-0677">Repeat</keyword>
<dbReference type="InterPro" id="IPR035466">
    <property type="entry name" value="GlmS/AgaS_SIS"/>
</dbReference>
<dbReference type="InterPro" id="IPR046348">
    <property type="entry name" value="SIS_dom_sf"/>
</dbReference>
<dbReference type="GO" id="GO:0097367">
    <property type="term" value="F:carbohydrate derivative binding"/>
    <property type="evidence" value="ECO:0007669"/>
    <property type="project" value="InterPro"/>
</dbReference>
<dbReference type="EMBL" id="DRGM01000085">
    <property type="protein sequence ID" value="HEA16413.1"/>
    <property type="molecule type" value="Genomic_DNA"/>
</dbReference>
<keyword evidence="3" id="KW-0378">Hydrolase</keyword>
<evidence type="ECO:0000256" key="1">
    <source>
        <dbReference type="ARBA" id="ARBA00007748"/>
    </source>
</evidence>
<dbReference type="GO" id="GO:1901135">
    <property type="term" value="P:carbohydrate derivative metabolic process"/>
    <property type="evidence" value="ECO:0007669"/>
    <property type="project" value="InterPro"/>
</dbReference>
<dbReference type="PANTHER" id="PTHR32502">
    <property type="entry name" value="N-ACETYLGALACTOSAMINE PERMEASE II COMPONENT-RELATED"/>
    <property type="match status" value="1"/>
</dbReference>
<reference evidence="6" key="1">
    <citation type="journal article" date="2020" name="mSystems">
        <title>Genome- and Community-Level Interaction Insights into Carbon Utilization and Element Cycling Functions of Hydrothermarchaeota in Hydrothermal Sediment.</title>
        <authorList>
            <person name="Zhou Z."/>
            <person name="Liu Y."/>
            <person name="Xu W."/>
            <person name="Pan J."/>
            <person name="Luo Z.H."/>
            <person name="Li M."/>
        </authorList>
    </citation>
    <scope>NUCLEOTIDE SEQUENCE [LARGE SCALE GENOMIC DNA]</scope>
    <source>
        <strain evidence="6">HyVt-346</strain>
    </source>
</reference>
<feature type="domain" description="SIS" evidence="5">
    <location>
        <begin position="49"/>
        <end position="208"/>
    </location>
</feature>
<dbReference type="AlphaFoldDB" id="A0A7V1CY01"/>
<name>A0A7V1CY01_9GAMM</name>
<dbReference type="InterPro" id="IPR035464">
    <property type="entry name" value="SIS_AgaS"/>
</dbReference>
<comment type="catalytic activity">
    <reaction evidence="4">
        <text>D-galactosamine 6-phosphate + H2O = D-tagatopyranose 1-phosphate + NH4(+)</text>
        <dbReference type="Rhea" id="RHEA:47680"/>
        <dbReference type="ChEBI" id="CHEBI:15377"/>
        <dbReference type="ChEBI" id="CHEBI:28938"/>
        <dbReference type="ChEBI" id="CHEBI:71674"/>
        <dbReference type="ChEBI" id="CHEBI:138150"/>
    </reaction>
</comment>
<protein>
    <submittedName>
        <fullName evidence="6">SIS domain-containing protein</fullName>
    </submittedName>
</protein>
<dbReference type="GO" id="GO:0009401">
    <property type="term" value="P:phosphoenolpyruvate-dependent sugar phosphotransferase system"/>
    <property type="evidence" value="ECO:0007669"/>
    <property type="project" value="TreeGrafter"/>
</dbReference>
<evidence type="ECO:0000313" key="6">
    <source>
        <dbReference type="EMBL" id="HEA16413.1"/>
    </source>
</evidence>
<comment type="caution">
    <text evidence="6">The sequence shown here is derived from an EMBL/GenBank/DDBJ whole genome shotgun (WGS) entry which is preliminary data.</text>
</comment>
<dbReference type="GO" id="GO:0005886">
    <property type="term" value="C:plasma membrane"/>
    <property type="evidence" value="ECO:0007669"/>
    <property type="project" value="TreeGrafter"/>
</dbReference>
<dbReference type="Pfam" id="PF01380">
    <property type="entry name" value="SIS"/>
    <property type="match status" value="2"/>
</dbReference>
<organism evidence="6">
    <name type="scientific">Pseudoalteromonas prydzensis</name>
    <dbReference type="NCBI Taxonomy" id="182141"/>
    <lineage>
        <taxon>Bacteria</taxon>
        <taxon>Pseudomonadati</taxon>
        <taxon>Pseudomonadota</taxon>
        <taxon>Gammaproteobacteria</taxon>
        <taxon>Alteromonadales</taxon>
        <taxon>Pseudoalteromonadaceae</taxon>
        <taxon>Pseudoalteromonas</taxon>
    </lineage>
</organism>
<sequence>MSSYLAIDETLLEAKNSLWTAKEIMQQPDCWRATLAIVKAARTQLDSWLAGVLDKPNAQIIFTGAGTSAYVGEALVGYLNQQLDITCRSVSSTELVACPEQYLQPNRPTLLVSFARSGNSPESVAAVDVVNNYVTHCAHLFITCNRDGALNQQAAQHENCFSLLMPAQTLDQSFAMTSSFTSMLIASIAVFSDADDAILSIAETVEKNIPAKLAKLKELAELPMHRLVYLGAGSLKGYAQESALKLLELSAGQVMGYFESPLGFRHGPKSLVDDKTLIVLFGSTNNYTKQYDSDLLNELRSDNKAIEVHALALPDDALMQQLDDVFNGLYYMVCAQIISFYKAWQLGITVDNPCPTGEVNRVVQGVTIYPLKQGDIND</sequence>
<dbReference type="GO" id="GO:0016787">
    <property type="term" value="F:hydrolase activity"/>
    <property type="evidence" value="ECO:0007669"/>
    <property type="project" value="UniProtKB-KW"/>
</dbReference>
<dbReference type="SUPFAM" id="SSF53697">
    <property type="entry name" value="SIS domain"/>
    <property type="match status" value="1"/>
</dbReference>
<dbReference type="RefSeq" id="WP_304181514.1">
    <property type="nucleotide sequence ID" value="NZ_DRGM01000085.1"/>
</dbReference>
<dbReference type="Gene3D" id="3.40.50.10490">
    <property type="entry name" value="Glucose-6-phosphate isomerase like protein, domain 1"/>
    <property type="match status" value="2"/>
</dbReference>
<evidence type="ECO:0000256" key="2">
    <source>
        <dbReference type="ARBA" id="ARBA00022737"/>
    </source>
</evidence>
<gene>
    <name evidence="6" type="ORF">ENH88_08200</name>
</gene>
<dbReference type="CDD" id="cd05010">
    <property type="entry name" value="SIS_AgaS_like"/>
    <property type="match status" value="1"/>
</dbReference>
<dbReference type="PROSITE" id="PS51464">
    <property type="entry name" value="SIS"/>
    <property type="match status" value="2"/>
</dbReference>
<evidence type="ECO:0000259" key="5">
    <source>
        <dbReference type="PROSITE" id="PS51464"/>
    </source>
</evidence>
<dbReference type="PANTHER" id="PTHR32502:SF3">
    <property type="entry name" value="D-GALACTOSAMINE-6-PHOSPHATE DEAMINASE AGAS-RELATED"/>
    <property type="match status" value="1"/>
</dbReference>
<proteinExistence type="inferred from homology"/>
<feature type="domain" description="SIS" evidence="5">
    <location>
        <begin position="213"/>
        <end position="353"/>
    </location>
</feature>
<evidence type="ECO:0000256" key="4">
    <source>
        <dbReference type="ARBA" id="ARBA00029292"/>
    </source>
</evidence>
<comment type="similarity">
    <text evidence="1">Belongs to the SIS family. AgaS subfamily.</text>
</comment>
<dbReference type="Proteomes" id="UP000886188">
    <property type="component" value="Unassembled WGS sequence"/>
</dbReference>
<dbReference type="InterPro" id="IPR050303">
    <property type="entry name" value="GatZ_KbaZ_carbometab"/>
</dbReference>